<keyword evidence="8" id="KW-0378">Hydrolase</keyword>
<evidence type="ECO:0000256" key="16">
    <source>
        <dbReference type="ARBA" id="ARBA00049902"/>
    </source>
</evidence>
<dbReference type="InterPro" id="IPR036950">
    <property type="entry name" value="PBP_transglycosylase"/>
</dbReference>
<dbReference type="GO" id="GO:0004180">
    <property type="term" value="F:carboxypeptidase activity"/>
    <property type="evidence" value="ECO:0007669"/>
    <property type="project" value="UniProtKB-KW"/>
</dbReference>
<dbReference type="InterPro" id="IPR050396">
    <property type="entry name" value="Glycosyltr_51/Transpeptidase"/>
</dbReference>
<keyword evidence="5" id="KW-0328">Glycosyltransferase</keyword>
<evidence type="ECO:0000256" key="3">
    <source>
        <dbReference type="ARBA" id="ARBA00022645"/>
    </source>
</evidence>
<dbReference type="NCBIfam" id="TIGR02074">
    <property type="entry name" value="PBP_1a_fam"/>
    <property type="match status" value="1"/>
</dbReference>
<dbReference type="Proteomes" id="UP000262583">
    <property type="component" value="Chromosome"/>
</dbReference>
<dbReference type="AlphaFoldDB" id="A0A2Z4Y3F5"/>
<evidence type="ECO:0000256" key="2">
    <source>
        <dbReference type="ARBA" id="ARBA00004752"/>
    </source>
</evidence>
<dbReference type="Pfam" id="PF00905">
    <property type="entry name" value="Transpeptidase"/>
    <property type="match status" value="1"/>
</dbReference>
<dbReference type="KEGG" id="schv:BRCON_0960"/>
<evidence type="ECO:0000256" key="9">
    <source>
        <dbReference type="ARBA" id="ARBA00022960"/>
    </source>
</evidence>
<name>A0A2Z4Y3F5_SUMC1</name>
<evidence type="ECO:0000313" key="20">
    <source>
        <dbReference type="EMBL" id="AXA35737.1"/>
    </source>
</evidence>
<comment type="subcellular location">
    <subcellularLocation>
        <location evidence="1">Membrane</location>
    </subcellularLocation>
</comment>
<keyword evidence="3" id="KW-0121">Carboxypeptidase</keyword>
<organism evidence="20 21">
    <name type="scientific">Sumerlaea chitinivorans</name>
    <dbReference type="NCBI Taxonomy" id="2250252"/>
    <lineage>
        <taxon>Bacteria</taxon>
        <taxon>Candidatus Sumerlaeota</taxon>
        <taxon>Candidatus Sumerlaeia</taxon>
        <taxon>Candidatus Sumerlaeales</taxon>
        <taxon>Candidatus Sumerlaeaceae</taxon>
        <taxon>Candidatus Sumerlaea</taxon>
    </lineage>
</organism>
<proteinExistence type="predicted"/>
<comment type="catalytic activity">
    <reaction evidence="16">
        <text>[GlcNAc-(1-&gt;4)-Mur2Ac(oyl-L-Ala-gamma-D-Glu-L-Lys-D-Ala-D-Ala)](n)-di-trans,octa-cis-undecaprenyl diphosphate + beta-D-GlcNAc-(1-&gt;4)-Mur2Ac(oyl-L-Ala-gamma-D-Glu-L-Lys-D-Ala-D-Ala)-di-trans,octa-cis-undecaprenyl diphosphate = [GlcNAc-(1-&gt;4)-Mur2Ac(oyl-L-Ala-gamma-D-Glu-L-Lys-D-Ala-D-Ala)](n+1)-di-trans,octa-cis-undecaprenyl diphosphate + di-trans,octa-cis-undecaprenyl diphosphate + H(+)</text>
        <dbReference type="Rhea" id="RHEA:23708"/>
        <dbReference type="Rhea" id="RHEA-COMP:9602"/>
        <dbReference type="Rhea" id="RHEA-COMP:9603"/>
        <dbReference type="ChEBI" id="CHEBI:15378"/>
        <dbReference type="ChEBI" id="CHEBI:58405"/>
        <dbReference type="ChEBI" id="CHEBI:60033"/>
        <dbReference type="ChEBI" id="CHEBI:78435"/>
        <dbReference type="EC" id="2.4.99.28"/>
    </reaction>
</comment>
<evidence type="ECO:0000313" key="21">
    <source>
        <dbReference type="Proteomes" id="UP000262583"/>
    </source>
</evidence>
<protein>
    <recommendedName>
        <fullName evidence="15">peptidoglycan glycosyltransferase</fullName>
        <ecNumber evidence="15">2.4.99.28</ecNumber>
    </recommendedName>
</protein>
<keyword evidence="10" id="KW-0573">Peptidoglycan synthesis</keyword>
<evidence type="ECO:0000256" key="17">
    <source>
        <dbReference type="SAM" id="MobiDB-lite"/>
    </source>
</evidence>
<dbReference type="GO" id="GO:0071555">
    <property type="term" value="P:cell wall organization"/>
    <property type="evidence" value="ECO:0007669"/>
    <property type="project" value="UniProtKB-KW"/>
</dbReference>
<evidence type="ECO:0000259" key="19">
    <source>
        <dbReference type="Pfam" id="PF00912"/>
    </source>
</evidence>
<dbReference type="InterPro" id="IPR012338">
    <property type="entry name" value="Beta-lactam/transpept-like"/>
</dbReference>
<gene>
    <name evidence="20" type="ORF">BRCON_0960</name>
</gene>
<keyword evidence="4" id="KW-0645">Protease</keyword>
<dbReference type="Gene3D" id="3.40.710.10">
    <property type="entry name" value="DD-peptidase/beta-lactamase superfamily"/>
    <property type="match status" value="2"/>
</dbReference>
<keyword evidence="9" id="KW-0133">Cell shape</keyword>
<keyword evidence="14" id="KW-0961">Cell wall biogenesis/degradation</keyword>
<reference evidence="20 21" key="1">
    <citation type="submission" date="2018-05" db="EMBL/GenBank/DDBJ databases">
        <title>A metagenomic window into the 2 km-deep terrestrial subsurface aquifer revealed taxonomically and functionally diverse microbial community comprising novel uncultured bacterial lineages.</title>
        <authorList>
            <person name="Kadnikov V.V."/>
            <person name="Mardanov A.V."/>
            <person name="Beletsky A.V."/>
            <person name="Banks D."/>
            <person name="Pimenov N.V."/>
            <person name="Frank Y.A."/>
            <person name="Karnachuk O.V."/>
            <person name="Ravin N.V."/>
        </authorList>
    </citation>
    <scope>NUCLEOTIDE SEQUENCE [LARGE SCALE GENOMIC DNA]</scope>
    <source>
        <strain evidence="20">BY</strain>
    </source>
</reference>
<dbReference type="GO" id="GO:0008360">
    <property type="term" value="P:regulation of cell shape"/>
    <property type="evidence" value="ECO:0007669"/>
    <property type="project" value="UniProtKB-KW"/>
</dbReference>
<dbReference type="InterPro" id="IPR001460">
    <property type="entry name" value="PCN-bd_Tpept"/>
</dbReference>
<dbReference type="GO" id="GO:0009252">
    <property type="term" value="P:peptidoglycan biosynthetic process"/>
    <property type="evidence" value="ECO:0007669"/>
    <property type="project" value="UniProtKB-KW"/>
</dbReference>
<dbReference type="InterPro" id="IPR023346">
    <property type="entry name" value="Lysozyme-like_dom_sf"/>
</dbReference>
<evidence type="ECO:0000256" key="13">
    <source>
        <dbReference type="ARBA" id="ARBA00023268"/>
    </source>
</evidence>
<accession>A0A2Z4Y3F5</accession>
<evidence type="ECO:0000256" key="1">
    <source>
        <dbReference type="ARBA" id="ARBA00004370"/>
    </source>
</evidence>
<dbReference type="EMBL" id="CP030759">
    <property type="protein sequence ID" value="AXA35737.1"/>
    <property type="molecule type" value="Genomic_DNA"/>
</dbReference>
<evidence type="ECO:0000256" key="5">
    <source>
        <dbReference type="ARBA" id="ARBA00022676"/>
    </source>
</evidence>
<dbReference type="Pfam" id="PF00912">
    <property type="entry name" value="Transgly"/>
    <property type="match status" value="1"/>
</dbReference>
<dbReference type="FunFam" id="1.10.3810.10:FF:000003">
    <property type="entry name" value="Penicillin-binding protein 1a"/>
    <property type="match status" value="1"/>
</dbReference>
<evidence type="ECO:0000256" key="7">
    <source>
        <dbReference type="ARBA" id="ARBA00022692"/>
    </source>
</evidence>
<dbReference type="SUPFAM" id="SSF53955">
    <property type="entry name" value="Lysozyme-like"/>
    <property type="match status" value="1"/>
</dbReference>
<feature type="compositionally biased region" description="Polar residues" evidence="17">
    <location>
        <begin position="768"/>
        <end position="782"/>
    </location>
</feature>
<feature type="domain" description="Penicillin-binding protein transpeptidase" evidence="18">
    <location>
        <begin position="417"/>
        <end position="711"/>
    </location>
</feature>
<feature type="domain" description="Glycosyl transferase family 51" evidence="19">
    <location>
        <begin position="63"/>
        <end position="237"/>
    </location>
</feature>
<feature type="region of interest" description="Disordered" evidence="17">
    <location>
        <begin position="768"/>
        <end position="802"/>
    </location>
</feature>
<dbReference type="GO" id="GO:0006508">
    <property type="term" value="P:proteolysis"/>
    <property type="evidence" value="ECO:0007669"/>
    <property type="project" value="UniProtKB-KW"/>
</dbReference>
<dbReference type="GO" id="GO:0008658">
    <property type="term" value="F:penicillin binding"/>
    <property type="evidence" value="ECO:0007669"/>
    <property type="project" value="InterPro"/>
</dbReference>
<evidence type="ECO:0000256" key="6">
    <source>
        <dbReference type="ARBA" id="ARBA00022679"/>
    </source>
</evidence>
<dbReference type="EC" id="2.4.99.28" evidence="15"/>
<dbReference type="GO" id="GO:0008955">
    <property type="term" value="F:peptidoglycan glycosyltransferase activity"/>
    <property type="evidence" value="ECO:0007669"/>
    <property type="project" value="UniProtKB-EC"/>
</dbReference>
<keyword evidence="7" id="KW-0812">Transmembrane</keyword>
<keyword evidence="13" id="KW-0511">Multifunctional enzyme</keyword>
<evidence type="ECO:0000256" key="8">
    <source>
        <dbReference type="ARBA" id="ARBA00022801"/>
    </source>
</evidence>
<dbReference type="InterPro" id="IPR001264">
    <property type="entry name" value="Glyco_trans_51"/>
</dbReference>
<dbReference type="SUPFAM" id="SSF56601">
    <property type="entry name" value="beta-lactamase/transpeptidase-like"/>
    <property type="match status" value="1"/>
</dbReference>
<dbReference type="PANTHER" id="PTHR32282:SF33">
    <property type="entry name" value="PEPTIDOGLYCAN GLYCOSYLTRANSFERASE"/>
    <property type="match status" value="1"/>
</dbReference>
<keyword evidence="12" id="KW-0472">Membrane</keyword>
<comment type="pathway">
    <text evidence="2">Cell wall biogenesis; peptidoglycan biosynthesis.</text>
</comment>
<feature type="compositionally biased region" description="Polar residues" evidence="17">
    <location>
        <begin position="791"/>
        <end position="802"/>
    </location>
</feature>
<evidence type="ECO:0000256" key="4">
    <source>
        <dbReference type="ARBA" id="ARBA00022670"/>
    </source>
</evidence>
<evidence type="ECO:0000259" key="18">
    <source>
        <dbReference type="Pfam" id="PF00905"/>
    </source>
</evidence>
<sequence>MSSPLFRKWFLIFAAFLLTIVFCAGAAIGAFLGYLNHLPPLEPLENYNPPAVSRVFDRTGNTQLGEFFNSEKREFVHIQDVPRHVLDAFVAIEDERFYSHFGVDLRGIVRAFVSNLEKGGRIQGASTITMQVARNIVLLDRRRVFSRKLKEIITALQIERNFSKDQILEFYINHVFFGERSYGVQAAAKTYFGKEVKDLTVPEAALIAGLPQAPSALSPTRDIEQARRRRNLVLGNMRRLGFIKTDEELKRYLETPVVLNPAPPVKETAPYFVDYVRNWLTRDRSLSPEELKSKGYTIIGTVDLNLQRICEEELSKGLREVEKQIEEQKPERFAQESAKLGSVKKGQARLARIKEVRSDSIVVTLQGYTATVPLPKTLPYFDPQAVVKPGNLIDIYIQDVRKGKLEAYLYDKTHVQGAAVLLDVKTGEVLALVGGADYNDNANNGQWNRAYQGGRQPGSCWKPLLYASAMDLDDASGKPRFTPGYVIIDEPLTFPDGYSPKNYEGRSYGPTCLHEALVKSRNIPTIKLFMEIGPKRAVPLYHRFNMVTRPSNWQLDAVPSMPLGTPNITPLELAAAYAVIANQGVGIPPHPIRRKLSARNPSESSIERAERVQVLSPQAAYITTRMMMDVIRFGTAKTTVGKWIDEQTAKGRKIPEIAGKTGTTNNCFVAWFTGFTPELVLAVYVGYDQHRSMGPKMVGGKTVGPIWARMMDRILQTRSDWEMKFPVPEGISFVPICSKSGKRPTEACYASGDNVFPNAAFKAGTEPSGTCTYHTSAPQESIQSEEDAESAYSQSGLEDTQNVPSRGFRMRFW</sequence>
<keyword evidence="11" id="KW-1133">Transmembrane helix</keyword>
<evidence type="ECO:0000256" key="10">
    <source>
        <dbReference type="ARBA" id="ARBA00022984"/>
    </source>
</evidence>
<keyword evidence="6" id="KW-0808">Transferase</keyword>
<evidence type="ECO:0000256" key="11">
    <source>
        <dbReference type="ARBA" id="ARBA00022989"/>
    </source>
</evidence>
<dbReference type="GO" id="GO:0030288">
    <property type="term" value="C:outer membrane-bounded periplasmic space"/>
    <property type="evidence" value="ECO:0007669"/>
    <property type="project" value="TreeGrafter"/>
</dbReference>
<evidence type="ECO:0000256" key="14">
    <source>
        <dbReference type="ARBA" id="ARBA00023316"/>
    </source>
</evidence>
<evidence type="ECO:0000256" key="15">
    <source>
        <dbReference type="ARBA" id="ARBA00044770"/>
    </source>
</evidence>
<dbReference type="GO" id="GO:0016020">
    <property type="term" value="C:membrane"/>
    <property type="evidence" value="ECO:0007669"/>
    <property type="project" value="UniProtKB-SubCell"/>
</dbReference>
<evidence type="ECO:0000256" key="12">
    <source>
        <dbReference type="ARBA" id="ARBA00023136"/>
    </source>
</evidence>
<dbReference type="Gene3D" id="1.10.3810.10">
    <property type="entry name" value="Biosynthetic peptidoglycan transglycosylase-like"/>
    <property type="match status" value="1"/>
</dbReference>
<dbReference type="PANTHER" id="PTHR32282">
    <property type="entry name" value="BINDING PROTEIN TRANSPEPTIDASE, PUTATIVE-RELATED"/>
    <property type="match status" value="1"/>
</dbReference>